<protein>
    <recommendedName>
        <fullName evidence="4">Feruloyl esterase</fullName>
    </recommendedName>
</protein>
<feature type="compositionally biased region" description="Polar residues" evidence="1">
    <location>
        <begin position="33"/>
        <end position="50"/>
    </location>
</feature>
<dbReference type="EMBL" id="ML120389">
    <property type="protein sequence ID" value="RPA99236.1"/>
    <property type="molecule type" value="Genomic_DNA"/>
</dbReference>
<reference evidence="2 3" key="1">
    <citation type="journal article" date="2018" name="Nat. Ecol. Evol.">
        <title>Pezizomycetes genomes reveal the molecular basis of ectomycorrhizal truffle lifestyle.</title>
        <authorList>
            <person name="Murat C."/>
            <person name="Payen T."/>
            <person name="Noel B."/>
            <person name="Kuo A."/>
            <person name="Morin E."/>
            <person name="Chen J."/>
            <person name="Kohler A."/>
            <person name="Krizsan K."/>
            <person name="Balestrini R."/>
            <person name="Da Silva C."/>
            <person name="Montanini B."/>
            <person name="Hainaut M."/>
            <person name="Levati E."/>
            <person name="Barry K.W."/>
            <person name="Belfiori B."/>
            <person name="Cichocki N."/>
            <person name="Clum A."/>
            <person name="Dockter R.B."/>
            <person name="Fauchery L."/>
            <person name="Guy J."/>
            <person name="Iotti M."/>
            <person name="Le Tacon F."/>
            <person name="Lindquist E.A."/>
            <person name="Lipzen A."/>
            <person name="Malagnac F."/>
            <person name="Mello A."/>
            <person name="Molinier V."/>
            <person name="Miyauchi S."/>
            <person name="Poulain J."/>
            <person name="Riccioni C."/>
            <person name="Rubini A."/>
            <person name="Sitrit Y."/>
            <person name="Splivallo R."/>
            <person name="Traeger S."/>
            <person name="Wang M."/>
            <person name="Zifcakova L."/>
            <person name="Wipf D."/>
            <person name="Zambonelli A."/>
            <person name="Paolocci F."/>
            <person name="Nowrousian M."/>
            <person name="Ottonello S."/>
            <person name="Baldrian P."/>
            <person name="Spatafora J.W."/>
            <person name="Henrissat B."/>
            <person name="Nagy L.G."/>
            <person name="Aury J.M."/>
            <person name="Wincker P."/>
            <person name="Grigoriev I.V."/>
            <person name="Bonfante P."/>
            <person name="Martin F.M."/>
        </authorList>
    </citation>
    <scope>NUCLEOTIDE SEQUENCE [LARGE SCALE GENOMIC DNA]</scope>
    <source>
        <strain evidence="2 3">120613-1</strain>
    </source>
</reference>
<feature type="region of interest" description="Disordered" evidence="1">
    <location>
        <begin position="21"/>
        <end position="50"/>
    </location>
</feature>
<organism evidence="2 3">
    <name type="scientific">Choiromyces venosus 120613-1</name>
    <dbReference type="NCBI Taxonomy" id="1336337"/>
    <lineage>
        <taxon>Eukaryota</taxon>
        <taxon>Fungi</taxon>
        <taxon>Dikarya</taxon>
        <taxon>Ascomycota</taxon>
        <taxon>Pezizomycotina</taxon>
        <taxon>Pezizomycetes</taxon>
        <taxon>Pezizales</taxon>
        <taxon>Tuberaceae</taxon>
        <taxon>Choiromyces</taxon>
    </lineage>
</organism>
<accession>A0A3N4JM41</accession>
<evidence type="ECO:0008006" key="4">
    <source>
        <dbReference type="Google" id="ProtNLM"/>
    </source>
</evidence>
<dbReference type="AlphaFoldDB" id="A0A3N4JM41"/>
<evidence type="ECO:0000313" key="3">
    <source>
        <dbReference type="Proteomes" id="UP000276215"/>
    </source>
</evidence>
<dbReference type="Proteomes" id="UP000276215">
    <property type="component" value="Unassembled WGS sequence"/>
</dbReference>
<name>A0A3N4JM41_9PEZI</name>
<sequence length="342" mass="37046">MKLTTLTVTLLALYHRPRGYLGSRRGRTKPTHHQATATLNPRANPTPTGWSQENISIMVGSVERRVLADGPGSGTYTCEPVPYSIIVSYHGRGATPERTREPSHFHHRKYCSVVLYPEGLMGLGRDSTETNFGTLKSCWQDAPYCTPKVPGTATAPNSQITSPATTVIGSPLSPVSGPFYYATASLDVEPTCSPNHPIPVINFHGDVDRAVKYAGSGRWESCLGPLCDPPGRVARIPNLPKWAAAWGALNSCTSQDLDVPVPGAVQPSSGQETFLSRYYGCGGGVEVLHYHTKNGLHDWPSLSPNKDNAQDDVTFLTVPAVLGTMDATEEIVKFFKRFTLVP</sequence>
<keyword evidence="3" id="KW-1185">Reference proteome</keyword>
<proteinExistence type="predicted"/>
<evidence type="ECO:0000256" key="1">
    <source>
        <dbReference type="SAM" id="MobiDB-lite"/>
    </source>
</evidence>
<dbReference type="STRING" id="1336337.A0A3N4JM41"/>
<gene>
    <name evidence="2" type="ORF">L873DRAFT_1843769</name>
</gene>
<dbReference type="OrthoDB" id="424610at2759"/>
<evidence type="ECO:0000313" key="2">
    <source>
        <dbReference type="EMBL" id="RPA99236.1"/>
    </source>
</evidence>